<keyword evidence="1" id="KW-0732">Signal</keyword>
<dbReference type="RefSeq" id="WP_290357861.1">
    <property type="nucleotide sequence ID" value="NZ_JAUHHC010000001.1"/>
</dbReference>
<dbReference type="PANTHER" id="PTHR40590:SF1">
    <property type="entry name" value="CYTOPLASMIC PROTEIN"/>
    <property type="match status" value="1"/>
</dbReference>
<organism evidence="2 3">
    <name type="scientific">Roseateles violae</name>
    <dbReference type="NCBI Taxonomy" id="3058042"/>
    <lineage>
        <taxon>Bacteria</taxon>
        <taxon>Pseudomonadati</taxon>
        <taxon>Pseudomonadota</taxon>
        <taxon>Betaproteobacteria</taxon>
        <taxon>Burkholderiales</taxon>
        <taxon>Sphaerotilaceae</taxon>
        <taxon>Roseateles</taxon>
    </lineage>
</organism>
<dbReference type="Proteomes" id="UP001228044">
    <property type="component" value="Unassembled WGS sequence"/>
</dbReference>
<dbReference type="EMBL" id="JAUHHC010000001">
    <property type="protein sequence ID" value="MDN3919561.1"/>
    <property type="molecule type" value="Genomic_DNA"/>
</dbReference>
<evidence type="ECO:0000313" key="3">
    <source>
        <dbReference type="Proteomes" id="UP001228044"/>
    </source>
</evidence>
<feature type="chain" id="PRO_5045605354" evidence="1">
    <location>
        <begin position="23"/>
        <end position="311"/>
    </location>
</feature>
<dbReference type="Pfam" id="PF01963">
    <property type="entry name" value="TraB_PrgY_gumN"/>
    <property type="match status" value="1"/>
</dbReference>
<keyword evidence="3" id="KW-1185">Reference proteome</keyword>
<accession>A0ABT8DTQ6</accession>
<protein>
    <submittedName>
        <fullName evidence="2">TraB/GumN family protein</fullName>
    </submittedName>
</protein>
<dbReference type="PANTHER" id="PTHR40590">
    <property type="entry name" value="CYTOPLASMIC PROTEIN-RELATED"/>
    <property type="match status" value="1"/>
</dbReference>
<feature type="signal peptide" evidence="1">
    <location>
        <begin position="1"/>
        <end position="22"/>
    </location>
</feature>
<reference evidence="2 3" key="1">
    <citation type="submission" date="2023-06" db="EMBL/GenBank/DDBJ databases">
        <title>Pelomonas sp. PFR6 16S ribosomal RNA gene Genome sequencing and assembly.</title>
        <authorList>
            <person name="Woo H."/>
        </authorList>
    </citation>
    <scope>NUCLEOTIDE SEQUENCE [LARGE SCALE GENOMIC DNA]</scope>
    <source>
        <strain evidence="2 3">PFR6</strain>
    </source>
</reference>
<name>A0ABT8DTQ6_9BURK</name>
<proteinExistence type="predicted"/>
<gene>
    <name evidence="2" type="ORF">QWJ38_04615</name>
</gene>
<dbReference type="InterPro" id="IPR002816">
    <property type="entry name" value="TraB/PrgY/GumN_fam"/>
</dbReference>
<evidence type="ECO:0000256" key="1">
    <source>
        <dbReference type="SAM" id="SignalP"/>
    </source>
</evidence>
<dbReference type="InterPro" id="IPR047111">
    <property type="entry name" value="YbaP-like"/>
</dbReference>
<sequence length="311" mass="33427">MKALAAWGLALALLVGPAPARADCPPPVAAPTAAELQTLAATAVDHGFLWRLRRDGHESWLFGSLHLGRPAWALPGPALREAWRRSELLAVELDAGDPATLQALREAARPAAPLSPALQQRLAAQARAACLPEQALAALHPILQLSALTMLAARHDGLDAGFGQEAVLLALARAEGRPIVALESAAEQMRALIPADPAEQRRALAAGLEQLEREAVRAPMRRLAEAWARGDLAELQDYARWCDCVHDEEDRRWLKRVNDDRNGPLAARIAALHGGGQRLLVAVGALHMSGPQALPRLLAELGFEVERVKPH</sequence>
<comment type="caution">
    <text evidence="2">The sequence shown here is derived from an EMBL/GenBank/DDBJ whole genome shotgun (WGS) entry which is preliminary data.</text>
</comment>
<evidence type="ECO:0000313" key="2">
    <source>
        <dbReference type="EMBL" id="MDN3919561.1"/>
    </source>
</evidence>
<dbReference type="CDD" id="cd14789">
    <property type="entry name" value="Tiki"/>
    <property type="match status" value="1"/>
</dbReference>